<evidence type="ECO:0000313" key="4">
    <source>
        <dbReference type="EMBL" id="AZQ64411.1"/>
    </source>
</evidence>
<proteinExistence type="predicted"/>
<keyword evidence="1" id="KW-0732">Signal</keyword>
<dbReference type="EMBL" id="CP034562">
    <property type="protein sequence ID" value="AZQ64411.1"/>
    <property type="molecule type" value="Genomic_DNA"/>
</dbReference>
<keyword evidence="5" id="KW-1185">Reference proteome</keyword>
<dbReference type="GO" id="GO:0004222">
    <property type="term" value="F:metalloendopeptidase activity"/>
    <property type="evidence" value="ECO:0007669"/>
    <property type="project" value="TreeGrafter"/>
</dbReference>
<dbReference type="CDD" id="cd12797">
    <property type="entry name" value="M23_peptidase"/>
    <property type="match status" value="1"/>
</dbReference>
<dbReference type="SUPFAM" id="SSF51261">
    <property type="entry name" value="Duplicated hybrid motif"/>
    <property type="match status" value="1"/>
</dbReference>
<evidence type="ECO:0000256" key="1">
    <source>
        <dbReference type="ARBA" id="ARBA00022729"/>
    </source>
</evidence>
<dbReference type="Proteomes" id="UP000267268">
    <property type="component" value="Chromosome 1"/>
</dbReference>
<dbReference type="InterPro" id="IPR016047">
    <property type="entry name" value="M23ase_b-sheet_dom"/>
</dbReference>
<sequence length="399" mass="45633">MSKRIILLIWITVISTNVFSQEEIQKAKEQVAKTEAILESTKDKKETSLSELNDIEAQIEGRAHFLSQIKTRIKKAQSEAIAASNSIDSLQKKISILKEEYAELVYAVYKTGGDLQQLAYVFSSDNFSQFVRRANYLEHYKEVRKRQILEIERSQELLASKKIELEARNKEESSLLVEENTQLKALQKLEDRQELVVTDLKKKEVELAQKLKLERKALIELQRQMLALTSNVKKNKATDFDDIKEPTSTSNKKPEINSKNTSVRFSEIKGKLNWPVKDAVITNHFGIRPHPVLSGVTIENHGIDLRVYENAEVKSVFEGVVTAVTKVPNLQNVVMLRHGDYFTVYSKLETVKVNVGDVISKNKLIGKAGKNIDGFFEIQFQIWNMNGEKLDPEQWLTLK</sequence>
<dbReference type="PANTHER" id="PTHR21666:SF289">
    <property type="entry name" value="L-ALA--D-GLU ENDOPEPTIDASE"/>
    <property type="match status" value="1"/>
</dbReference>
<dbReference type="Gene3D" id="2.70.70.10">
    <property type="entry name" value="Glucose Permease (Domain IIA)"/>
    <property type="match status" value="1"/>
</dbReference>
<evidence type="ECO:0000256" key="2">
    <source>
        <dbReference type="SAM" id="Coils"/>
    </source>
</evidence>
<name>A0A3S9P881_9BACT</name>
<keyword evidence="2" id="KW-0175">Coiled coil</keyword>
<feature type="domain" description="M23ase beta-sheet core" evidence="3">
    <location>
        <begin position="300"/>
        <end position="392"/>
    </location>
</feature>
<organism evidence="4 5">
    <name type="scientific">Flammeovirga pectinis</name>
    <dbReference type="NCBI Taxonomy" id="2494373"/>
    <lineage>
        <taxon>Bacteria</taxon>
        <taxon>Pseudomonadati</taxon>
        <taxon>Bacteroidota</taxon>
        <taxon>Cytophagia</taxon>
        <taxon>Cytophagales</taxon>
        <taxon>Flammeovirgaceae</taxon>
        <taxon>Flammeovirga</taxon>
    </lineage>
</organism>
<dbReference type="RefSeq" id="WP_126618073.1">
    <property type="nucleotide sequence ID" value="NZ_CP034562.1"/>
</dbReference>
<protein>
    <recommendedName>
        <fullName evidence="3">M23ase beta-sheet core domain-containing protein</fullName>
    </recommendedName>
</protein>
<dbReference type="InterPro" id="IPR050570">
    <property type="entry name" value="Cell_wall_metabolism_enzyme"/>
</dbReference>
<dbReference type="OrthoDB" id="9815884at2"/>
<accession>A0A3S9P881</accession>
<dbReference type="Gene3D" id="6.10.250.3150">
    <property type="match status" value="1"/>
</dbReference>
<dbReference type="InterPro" id="IPR011055">
    <property type="entry name" value="Dup_hybrid_motif"/>
</dbReference>
<evidence type="ECO:0000259" key="3">
    <source>
        <dbReference type="Pfam" id="PF01551"/>
    </source>
</evidence>
<dbReference type="KEGG" id="fll:EI427_20000"/>
<feature type="coiled-coil region" evidence="2">
    <location>
        <begin position="17"/>
        <end position="107"/>
    </location>
</feature>
<reference evidence="4 5" key="1">
    <citation type="submission" date="2018-12" db="EMBL/GenBank/DDBJ databases">
        <title>Flammeovirga pectinis sp. nov., isolated from the gut of the Korean scallop, Patinopecten yessoensis.</title>
        <authorList>
            <person name="Bae J.-W."/>
            <person name="Jeong Y.-S."/>
            <person name="Kang W."/>
        </authorList>
    </citation>
    <scope>NUCLEOTIDE SEQUENCE [LARGE SCALE GENOMIC DNA]</scope>
    <source>
        <strain evidence="4 5">L12M1</strain>
    </source>
</reference>
<evidence type="ECO:0000313" key="5">
    <source>
        <dbReference type="Proteomes" id="UP000267268"/>
    </source>
</evidence>
<gene>
    <name evidence="4" type="ORF">EI427_20000</name>
</gene>
<dbReference type="AlphaFoldDB" id="A0A3S9P881"/>
<dbReference type="PANTHER" id="PTHR21666">
    <property type="entry name" value="PEPTIDASE-RELATED"/>
    <property type="match status" value="1"/>
</dbReference>
<dbReference type="Pfam" id="PF01551">
    <property type="entry name" value="Peptidase_M23"/>
    <property type="match status" value="1"/>
</dbReference>